<keyword evidence="1" id="KW-1133">Transmembrane helix</keyword>
<dbReference type="EMBL" id="JARKIE010000063">
    <property type="protein sequence ID" value="KAJ7690658.1"/>
    <property type="molecule type" value="Genomic_DNA"/>
</dbReference>
<feature type="transmembrane region" description="Helical" evidence="1">
    <location>
        <begin position="27"/>
        <end position="51"/>
    </location>
</feature>
<dbReference type="PANTHER" id="PTHR28110">
    <property type="entry name" value="TRANSMEMBRANE PROTEIN"/>
    <property type="match status" value="1"/>
</dbReference>
<dbReference type="GO" id="GO:0005737">
    <property type="term" value="C:cytoplasm"/>
    <property type="evidence" value="ECO:0007669"/>
    <property type="project" value="TreeGrafter"/>
</dbReference>
<evidence type="ECO:0000256" key="1">
    <source>
        <dbReference type="SAM" id="Phobius"/>
    </source>
</evidence>
<dbReference type="Proteomes" id="UP001221757">
    <property type="component" value="Unassembled WGS sequence"/>
</dbReference>
<dbReference type="InterPro" id="IPR055323">
    <property type="entry name" value="C57A10.07/YOR238W"/>
</dbReference>
<comment type="caution">
    <text evidence="2">The sequence shown here is derived from an EMBL/GenBank/DDBJ whole genome shotgun (WGS) entry which is preliminary data.</text>
</comment>
<keyword evidence="3" id="KW-1185">Reference proteome</keyword>
<evidence type="ECO:0000313" key="3">
    <source>
        <dbReference type="Proteomes" id="UP001221757"/>
    </source>
</evidence>
<keyword evidence="1" id="KW-0812">Transmembrane</keyword>
<sequence>MLPKPVSTYRRHGFTLRRSALLNRSRATNLAVLGLVATLTISLVFNILYLYSDAPPLNPPMSLLASLPDFQHTSNLNHLIIVPGHAIFTGTDPNLRMRVDQWAFQSYQTHQEVLQSSLLEVIFKHISRAARLALQDERSLVIFSGGQTQPTSTTTEGESYLRLALNAGLFESDTFNRATSENHALDSFQNLLFSIARFREYTASYPHKITVVGYEMKRARFKDLHRTAIRWPESKFSYLGIDPLDGDNSRAQDGERQNGYQPYMSDLYGCHTYLANKRIQRNYAARYPPYYLSCPELRPLLGWCPKVNTQLFSGTLPWSAEQKARHGRQ</sequence>
<proteinExistence type="predicted"/>
<reference evidence="2" key="1">
    <citation type="submission" date="2023-03" db="EMBL/GenBank/DDBJ databases">
        <title>Massive genome expansion in bonnet fungi (Mycena s.s.) driven by repeated elements and novel gene families across ecological guilds.</title>
        <authorList>
            <consortium name="Lawrence Berkeley National Laboratory"/>
            <person name="Harder C.B."/>
            <person name="Miyauchi S."/>
            <person name="Viragh M."/>
            <person name="Kuo A."/>
            <person name="Thoen E."/>
            <person name="Andreopoulos B."/>
            <person name="Lu D."/>
            <person name="Skrede I."/>
            <person name="Drula E."/>
            <person name="Henrissat B."/>
            <person name="Morin E."/>
            <person name="Kohler A."/>
            <person name="Barry K."/>
            <person name="LaButti K."/>
            <person name="Morin E."/>
            <person name="Salamov A."/>
            <person name="Lipzen A."/>
            <person name="Mereny Z."/>
            <person name="Hegedus B."/>
            <person name="Baldrian P."/>
            <person name="Stursova M."/>
            <person name="Weitz H."/>
            <person name="Taylor A."/>
            <person name="Grigoriev I.V."/>
            <person name="Nagy L.G."/>
            <person name="Martin F."/>
            <person name="Kauserud H."/>
        </authorList>
    </citation>
    <scope>NUCLEOTIDE SEQUENCE</scope>
    <source>
        <strain evidence="2">CBHHK067</strain>
    </source>
</reference>
<gene>
    <name evidence="2" type="ORF">B0H17DRAFT_583014</name>
</gene>
<keyword evidence="1" id="KW-0472">Membrane</keyword>
<evidence type="ECO:0008006" key="4">
    <source>
        <dbReference type="Google" id="ProtNLM"/>
    </source>
</evidence>
<evidence type="ECO:0000313" key="2">
    <source>
        <dbReference type="EMBL" id="KAJ7690658.1"/>
    </source>
</evidence>
<accession>A0AAD7DFQ4</accession>
<dbReference type="PANTHER" id="PTHR28110:SF1">
    <property type="entry name" value="TRANSMEMBRANE PROTEIN"/>
    <property type="match status" value="1"/>
</dbReference>
<protein>
    <recommendedName>
        <fullName evidence="4">DUF218 domain-containing protein</fullName>
    </recommendedName>
</protein>
<organism evidence="2 3">
    <name type="scientific">Mycena rosella</name>
    <name type="common">Pink bonnet</name>
    <name type="synonym">Agaricus rosellus</name>
    <dbReference type="NCBI Taxonomy" id="1033263"/>
    <lineage>
        <taxon>Eukaryota</taxon>
        <taxon>Fungi</taxon>
        <taxon>Dikarya</taxon>
        <taxon>Basidiomycota</taxon>
        <taxon>Agaricomycotina</taxon>
        <taxon>Agaricomycetes</taxon>
        <taxon>Agaricomycetidae</taxon>
        <taxon>Agaricales</taxon>
        <taxon>Marasmiineae</taxon>
        <taxon>Mycenaceae</taxon>
        <taxon>Mycena</taxon>
    </lineage>
</organism>
<dbReference type="AlphaFoldDB" id="A0AAD7DFQ4"/>
<name>A0AAD7DFQ4_MYCRO</name>